<dbReference type="EMBL" id="JAIWYP010000008">
    <property type="protein sequence ID" value="KAH3781587.1"/>
    <property type="molecule type" value="Genomic_DNA"/>
</dbReference>
<evidence type="ECO:0000256" key="3">
    <source>
        <dbReference type="ARBA" id="ARBA00022989"/>
    </source>
</evidence>
<keyword evidence="4" id="KW-0472">Membrane</keyword>
<dbReference type="Proteomes" id="UP000828390">
    <property type="component" value="Unassembled WGS sequence"/>
</dbReference>
<keyword evidence="2" id="KW-0812">Transmembrane</keyword>
<dbReference type="AlphaFoldDB" id="A0A9D4EJR9"/>
<evidence type="ECO:0000256" key="2">
    <source>
        <dbReference type="ARBA" id="ARBA00022692"/>
    </source>
</evidence>
<accession>A0A9D4EJR9</accession>
<evidence type="ECO:0000256" key="1">
    <source>
        <dbReference type="ARBA" id="ARBA00004141"/>
    </source>
</evidence>
<proteinExistence type="predicted"/>
<evidence type="ECO:0000256" key="4">
    <source>
        <dbReference type="ARBA" id="ARBA00023136"/>
    </source>
</evidence>
<dbReference type="GO" id="GO:0030001">
    <property type="term" value="P:metal ion transport"/>
    <property type="evidence" value="ECO:0007669"/>
    <property type="project" value="TreeGrafter"/>
</dbReference>
<dbReference type="InterPro" id="IPR057366">
    <property type="entry name" value="TRPM-like"/>
</dbReference>
<keyword evidence="3" id="KW-1133">Transmembrane helix</keyword>
<comment type="subcellular location">
    <subcellularLocation>
        <location evidence="1">Membrane</location>
        <topology evidence="1">Multi-pass membrane protein</topology>
    </subcellularLocation>
</comment>
<evidence type="ECO:0000313" key="7">
    <source>
        <dbReference type="Proteomes" id="UP000828390"/>
    </source>
</evidence>
<dbReference type="PANTHER" id="PTHR13800">
    <property type="entry name" value="TRANSIENT RECEPTOR POTENTIAL CATION CHANNEL, SUBFAMILY M, MEMBER 6"/>
    <property type="match status" value="1"/>
</dbReference>
<sequence>MVWAVLMHRHKLAKTLWSHCNEPIAMALLCSRIYKKMIRYHREQYQKTELENLSK</sequence>
<reference evidence="6" key="2">
    <citation type="submission" date="2020-11" db="EMBL/GenBank/DDBJ databases">
        <authorList>
            <person name="McCartney M.A."/>
            <person name="Auch B."/>
            <person name="Kono T."/>
            <person name="Mallez S."/>
            <person name="Becker A."/>
            <person name="Gohl D.M."/>
            <person name="Silverstein K.A.T."/>
            <person name="Koren S."/>
            <person name="Bechman K.B."/>
            <person name="Herman A."/>
            <person name="Abrahante J.E."/>
            <person name="Garbe J."/>
        </authorList>
    </citation>
    <scope>NUCLEOTIDE SEQUENCE</scope>
    <source>
        <strain evidence="6">Duluth1</strain>
        <tissue evidence="6">Whole animal</tissue>
    </source>
</reference>
<name>A0A9D4EJR9_DREPO</name>
<gene>
    <name evidence="6" type="ORF">DPMN_159486</name>
</gene>
<organism evidence="6 7">
    <name type="scientific">Dreissena polymorpha</name>
    <name type="common">Zebra mussel</name>
    <name type="synonym">Mytilus polymorpha</name>
    <dbReference type="NCBI Taxonomy" id="45954"/>
    <lineage>
        <taxon>Eukaryota</taxon>
        <taxon>Metazoa</taxon>
        <taxon>Spiralia</taxon>
        <taxon>Lophotrochozoa</taxon>
        <taxon>Mollusca</taxon>
        <taxon>Bivalvia</taxon>
        <taxon>Autobranchia</taxon>
        <taxon>Heteroconchia</taxon>
        <taxon>Euheterodonta</taxon>
        <taxon>Imparidentia</taxon>
        <taxon>Neoheterodontei</taxon>
        <taxon>Myida</taxon>
        <taxon>Dreissenoidea</taxon>
        <taxon>Dreissenidae</taxon>
        <taxon>Dreissena</taxon>
    </lineage>
</organism>
<keyword evidence="7" id="KW-1185">Reference proteome</keyword>
<protein>
    <recommendedName>
        <fullName evidence="5">TRPM-like domain-containing protein</fullName>
    </recommendedName>
</protein>
<dbReference type="PANTHER" id="PTHR13800:SF1">
    <property type="entry name" value="TRANSIENT RECEPTOR POTENTIAL CATION CHANNEL TRPM"/>
    <property type="match status" value="1"/>
</dbReference>
<reference evidence="6" key="1">
    <citation type="journal article" date="2019" name="bioRxiv">
        <title>The Genome of the Zebra Mussel, Dreissena polymorpha: A Resource for Invasive Species Research.</title>
        <authorList>
            <person name="McCartney M.A."/>
            <person name="Auch B."/>
            <person name="Kono T."/>
            <person name="Mallez S."/>
            <person name="Zhang Y."/>
            <person name="Obille A."/>
            <person name="Becker A."/>
            <person name="Abrahante J.E."/>
            <person name="Garbe J."/>
            <person name="Badalamenti J.P."/>
            <person name="Herman A."/>
            <person name="Mangelson H."/>
            <person name="Liachko I."/>
            <person name="Sullivan S."/>
            <person name="Sone E.D."/>
            <person name="Koren S."/>
            <person name="Silverstein K.A.T."/>
            <person name="Beckman K.B."/>
            <person name="Gohl D.M."/>
        </authorList>
    </citation>
    <scope>NUCLEOTIDE SEQUENCE</scope>
    <source>
        <strain evidence="6">Duluth1</strain>
        <tissue evidence="6">Whole animal</tissue>
    </source>
</reference>
<dbReference type="Pfam" id="PF25508">
    <property type="entry name" value="TRPM2"/>
    <property type="match status" value="1"/>
</dbReference>
<dbReference type="GO" id="GO:0005261">
    <property type="term" value="F:monoatomic cation channel activity"/>
    <property type="evidence" value="ECO:0007669"/>
    <property type="project" value="TreeGrafter"/>
</dbReference>
<comment type="caution">
    <text evidence="6">The sequence shown here is derived from an EMBL/GenBank/DDBJ whole genome shotgun (WGS) entry which is preliminary data.</text>
</comment>
<evidence type="ECO:0000259" key="5">
    <source>
        <dbReference type="Pfam" id="PF25508"/>
    </source>
</evidence>
<evidence type="ECO:0000313" key="6">
    <source>
        <dbReference type="EMBL" id="KAH3781587.1"/>
    </source>
</evidence>
<dbReference type="InterPro" id="IPR050927">
    <property type="entry name" value="TRPM"/>
</dbReference>
<feature type="domain" description="TRPM-like" evidence="5">
    <location>
        <begin position="2"/>
        <end position="54"/>
    </location>
</feature>
<dbReference type="GO" id="GO:0005886">
    <property type="term" value="C:plasma membrane"/>
    <property type="evidence" value="ECO:0007669"/>
    <property type="project" value="TreeGrafter"/>
</dbReference>